<dbReference type="AlphaFoldDB" id="A0A7C8MAJ0"/>
<feature type="transmembrane region" description="Helical" evidence="1">
    <location>
        <begin position="28"/>
        <end position="50"/>
    </location>
</feature>
<keyword evidence="1" id="KW-0812">Transmembrane</keyword>
<organism evidence="2 3">
    <name type="scientific">Massariosphaeria phaeospora</name>
    <dbReference type="NCBI Taxonomy" id="100035"/>
    <lineage>
        <taxon>Eukaryota</taxon>
        <taxon>Fungi</taxon>
        <taxon>Dikarya</taxon>
        <taxon>Ascomycota</taxon>
        <taxon>Pezizomycotina</taxon>
        <taxon>Dothideomycetes</taxon>
        <taxon>Pleosporomycetidae</taxon>
        <taxon>Pleosporales</taxon>
        <taxon>Pleosporales incertae sedis</taxon>
        <taxon>Massariosphaeria</taxon>
    </lineage>
</organism>
<keyword evidence="3" id="KW-1185">Reference proteome</keyword>
<evidence type="ECO:0000256" key="1">
    <source>
        <dbReference type="SAM" id="Phobius"/>
    </source>
</evidence>
<accession>A0A7C8MAJ0</accession>
<comment type="caution">
    <text evidence="2">The sequence shown here is derived from an EMBL/GenBank/DDBJ whole genome shotgun (WGS) entry which is preliminary data.</text>
</comment>
<keyword evidence="1" id="KW-0472">Membrane</keyword>
<proteinExistence type="predicted"/>
<feature type="transmembrane region" description="Helical" evidence="1">
    <location>
        <begin position="84"/>
        <end position="106"/>
    </location>
</feature>
<name>A0A7C8MAJ0_9PLEO</name>
<gene>
    <name evidence="2" type="ORF">BDV95DRAFT_161035</name>
</gene>
<evidence type="ECO:0000313" key="2">
    <source>
        <dbReference type="EMBL" id="KAF2868242.1"/>
    </source>
</evidence>
<evidence type="ECO:0000313" key="3">
    <source>
        <dbReference type="Proteomes" id="UP000481861"/>
    </source>
</evidence>
<dbReference type="EMBL" id="JAADJZ010000020">
    <property type="protein sequence ID" value="KAF2868242.1"/>
    <property type="molecule type" value="Genomic_DNA"/>
</dbReference>
<sequence length="146" mass="16786">MGVCVLWLIVVEVSVVYCCEFFVWVDIAIMGVCFVLFCLFLVLVLVVMVVSVEWSGGGGVDHHHHCHLVSPHTSAREFHYLEGFWFFLLHVEFTIRLLLLWVRVVFFDWVGAGGDSMSVVYCRFFLSLDGVQGREQQTPWKMSSTF</sequence>
<keyword evidence="1" id="KW-1133">Transmembrane helix</keyword>
<reference evidence="2 3" key="1">
    <citation type="submission" date="2020-01" db="EMBL/GenBank/DDBJ databases">
        <authorList>
            <consortium name="DOE Joint Genome Institute"/>
            <person name="Haridas S."/>
            <person name="Albert R."/>
            <person name="Binder M."/>
            <person name="Bloem J."/>
            <person name="Labutti K."/>
            <person name="Salamov A."/>
            <person name="Andreopoulos B."/>
            <person name="Baker S.E."/>
            <person name="Barry K."/>
            <person name="Bills G."/>
            <person name="Bluhm B.H."/>
            <person name="Cannon C."/>
            <person name="Castanera R."/>
            <person name="Culley D.E."/>
            <person name="Daum C."/>
            <person name="Ezra D."/>
            <person name="Gonzalez J.B."/>
            <person name="Henrissat B."/>
            <person name="Kuo A."/>
            <person name="Liang C."/>
            <person name="Lipzen A."/>
            <person name="Lutzoni F."/>
            <person name="Magnuson J."/>
            <person name="Mondo S."/>
            <person name="Nolan M."/>
            <person name="Ohm R."/>
            <person name="Pangilinan J."/>
            <person name="Park H.-J.H."/>
            <person name="Ramirez L."/>
            <person name="Alfaro M."/>
            <person name="Sun H."/>
            <person name="Tritt A."/>
            <person name="Yoshinaga Y."/>
            <person name="Zwiers L.-H.L."/>
            <person name="Turgeon B.G."/>
            <person name="Goodwin S.B."/>
            <person name="Spatafora J.W."/>
            <person name="Crous P.W."/>
            <person name="Grigoriev I.V."/>
        </authorList>
    </citation>
    <scope>NUCLEOTIDE SEQUENCE [LARGE SCALE GENOMIC DNA]</scope>
    <source>
        <strain evidence="2 3">CBS 611.86</strain>
    </source>
</reference>
<protein>
    <submittedName>
        <fullName evidence="2">Uncharacterized protein</fullName>
    </submittedName>
</protein>
<dbReference type="Proteomes" id="UP000481861">
    <property type="component" value="Unassembled WGS sequence"/>
</dbReference>